<proteinExistence type="predicted"/>
<organism evidence="1 2">
    <name type="scientific">Paraburkholderia fungorum</name>
    <dbReference type="NCBI Taxonomy" id="134537"/>
    <lineage>
        <taxon>Bacteria</taxon>
        <taxon>Pseudomonadati</taxon>
        <taxon>Pseudomonadota</taxon>
        <taxon>Betaproteobacteria</taxon>
        <taxon>Burkholderiales</taxon>
        <taxon>Burkholderiaceae</taxon>
        <taxon>Paraburkholderia</taxon>
    </lineage>
</organism>
<dbReference type="EMBL" id="CP010026">
    <property type="protein sequence ID" value="AJZ60052.1"/>
    <property type="molecule type" value="Genomic_DNA"/>
</dbReference>
<sequence length="150" mass="16187">MKSKTEAAVNSMIRRLIVGLLSVLPLTACLERPMNLDVAVYNYWPRAIYDVAVNGQYAGGAFMAYEPGNAGGKIVCCVKVKPGPISIEYSLGGRQGAPRLGERIHATAVLQELPGDSKVLTVHVYPNATAIAEASKEYVDERPEPEGKKQ</sequence>
<dbReference type="RefSeq" id="WP_081833271.1">
    <property type="nucleotide sequence ID" value="NZ_CADFGE010000020.1"/>
</dbReference>
<dbReference type="GeneID" id="66514359"/>
<evidence type="ECO:0000313" key="2">
    <source>
        <dbReference type="Proteomes" id="UP000032614"/>
    </source>
</evidence>
<reference evidence="1 2" key="1">
    <citation type="journal article" date="2015" name="Genome Announc.">
        <title>Complete genome sequences for 59 burkholderia isolates, both pathogenic and near neighbor.</title>
        <authorList>
            <person name="Johnson S.L."/>
            <person name="Bishop-Lilly K.A."/>
            <person name="Ladner J.T."/>
            <person name="Daligault H.E."/>
            <person name="Davenport K.W."/>
            <person name="Jaissle J."/>
            <person name="Frey K.G."/>
            <person name="Koroleva G.I."/>
            <person name="Bruce D.C."/>
            <person name="Coyne S.R."/>
            <person name="Broomall S.M."/>
            <person name="Li P.E."/>
            <person name="Teshima H."/>
            <person name="Gibbons H.S."/>
            <person name="Palacios G.F."/>
            <person name="Rosenzweig C.N."/>
            <person name="Redden C.L."/>
            <person name="Xu Y."/>
            <person name="Minogue T.D."/>
            <person name="Chain P.S."/>
        </authorList>
    </citation>
    <scope>NUCLEOTIDE SEQUENCE [LARGE SCALE GENOMIC DNA]</scope>
    <source>
        <strain evidence="1 2">ATCC BAA-463</strain>
    </source>
</reference>
<evidence type="ECO:0008006" key="3">
    <source>
        <dbReference type="Google" id="ProtNLM"/>
    </source>
</evidence>
<dbReference type="KEGG" id="bfn:OI25_325"/>
<gene>
    <name evidence="1" type="ORF">OI25_325</name>
</gene>
<evidence type="ECO:0000313" key="1">
    <source>
        <dbReference type="EMBL" id="AJZ60052.1"/>
    </source>
</evidence>
<dbReference type="AlphaFoldDB" id="A0AAU8T8F6"/>
<protein>
    <recommendedName>
        <fullName evidence="3">DUF3304 domain-containing protein</fullName>
    </recommendedName>
</protein>
<name>A0AAU8T8F6_9BURK</name>
<dbReference type="Proteomes" id="UP000032614">
    <property type="component" value="Chromosome 1"/>
</dbReference>
<accession>A0AAU8T8F6</accession>